<sequence>MPHEVPILHRTNGNFKEKIDDSRIFFSKIKYGGADDDVEGHCHQINEGTDTSVSYRPSTGRRGCSVVDRNRMNAELDYRLVDALEVARQVAQEVEREVVDHKERFCSSPSEMDSGGGLGQAGSPESVREGDPSSDSLSDRLPRQNSSSEASSDGDGSVLDNQNAEPENSTHDMESSQVTDATQDPDGKTQRGFRAFDLNQEVCSDDMDKAENPISVPISVVPASKIAVSSGVPSAPLQFEGILGWKGSAATSAFQAASPRSSSIGDKTVNAERLDGGQMFSSPRIDLNIAECGDDKADDLMLTMPIQVSSSLRSGESSVEVSSRRPEKLGLDLNKLGDDGEPLISDF</sequence>
<evidence type="ECO:0000313" key="2">
    <source>
        <dbReference type="Proteomes" id="UP001057402"/>
    </source>
</evidence>
<accession>A0ACB9RAT2</accession>
<protein>
    <submittedName>
        <fullName evidence="1">Uncharacterized protein</fullName>
    </submittedName>
</protein>
<comment type="caution">
    <text evidence="1">The sequence shown here is derived from an EMBL/GenBank/DDBJ whole genome shotgun (WGS) entry which is preliminary data.</text>
</comment>
<reference evidence="2" key="1">
    <citation type="journal article" date="2023" name="Front. Plant Sci.">
        <title>Chromosomal-level genome assembly of Melastoma candidum provides insights into trichome evolution.</title>
        <authorList>
            <person name="Zhong Y."/>
            <person name="Wu W."/>
            <person name="Sun C."/>
            <person name="Zou P."/>
            <person name="Liu Y."/>
            <person name="Dai S."/>
            <person name="Zhou R."/>
        </authorList>
    </citation>
    <scope>NUCLEOTIDE SEQUENCE [LARGE SCALE GENOMIC DNA]</scope>
</reference>
<dbReference type="Proteomes" id="UP001057402">
    <property type="component" value="Chromosome 4"/>
</dbReference>
<keyword evidence="2" id="KW-1185">Reference proteome</keyword>
<gene>
    <name evidence="1" type="ORF">MLD38_012852</name>
</gene>
<dbReference type="EMBL" id="CM042883">
    <property type="protein sequence ID" value="KAI4374916.1"/>
    <property type="molecule type" value="Genomic_DNA"/>
</dbReference>
<evidence type="ECO:0000313" key="1">
    <source>
        <dbReference type="EMBL" id="KAI4374916.1"/>
    </source>
</evidence>
<proteinExistence type="predicted"/>
<organism evidence="1 2">
    <name type="scientific">Melastoma candidum</name>
    <dbReference type="NCBI Taxonomy" id="119954"/>
    <lineage>
        <taxon>Eukaryota</taxon>
        <taxon>Viridiplantae</taxon>
        <taxon>Streptophyta</taxon>
        <taxon>Embryophyta</taxon>
        <taxon>Tracheophyta</taxon>
        <taxon>Spermatophyta</taxon>
        <taxon>Magnoliopsida</taxon>
        <taxon>eudicotyledons</taxon>
        <taxon>Gunneridae</taxon>
        <taxon>Pentapetalae</taxon>
        <taxon>rosids</taxon>
        <taxon>malvids</taxon>
        <taxon>Myrtales</taxon>
        <taxon>Melastomataceae</taxon>
        <taxon>Melastomatoideae</taxon>
        <taxon>Melastomateae</taxon>
        <taxon>Melastoma</taxon>
    </lineage>
</organism>
<name>A0ACB9RAT2_9MYRT</name>